<keyword evidence="3" id="KW-0520">NAD</keyword>
<dbReference type="InterPro" id="IPR006139">
    <property type="entry name" value="D-isomer_2_OHA_DH_cat_dom"/>
</dbReference>
<evidence type="ECO:0000256" key="4">
    <source>
        <dbReference type="RuleBase" id="RU003719"/>
    </source>
</evidence>
<dbReference type="Pfam" id="PF02826">
    <property type="entry name" value="2-Hacid_dh_C"/>
    <property type="match status" value="1"/>
</dbReference>
<evidence type="ECO:0000313" key="7">
    <source>
        <dbReference type="EMBL" id="MDG0867158.1"/>
    </source>
</evidence>
<dbReference type="PROSITE" id="PS00670">
    <property type="entry name" value="D_2_HYDROXYACID_DH_2"/>
    <property type="match status" value="1"/>
</dbReference>
<dbReference type="AlphaFoldDB" id="A0AAJ6CTW6"/>
<accession>A0AAJ6CTW6</accession>
<dbReference type="Proteomes" id="UP001219901">
    <property type="component" value="Chromosome"/>
</dbReference>
<organism evidence="8 9">
    <name type="scientific">Candidatus Lucifugimonas marina</name>
    <dbReference type="NCBI Taxonomy" id="3038979"/>
    <lineage>
        <taxon>Bacteria</taxon>
        <taxon>Bacillati</taxon>
        <taxon>Chloroflexota</taxon>
        <taxon>Dehalococcoidia</taxon>
        <taxon>SAR202 cluster</taxon>
        <taxon>Candidatus Lucifugimonadales</taxon>
        <taxon>Candidatus Lucifugimonadaceae</taxon>
        <taxon>Candidatus Lucifugimonas</taxon>
    </lineage>
</organism>
<dbReference type="InterPro" id="IPR036291">
    <property type="entry name" value="NAD(P)-bd_dom_sf"/>
</dbReference>
<evidence type="ECO:0000313" key="10">
    <source>
        <dbReference type="Proteomes" id="UP001321249"/>
    </source>
</evidence>
<comment type="similarity">
    <text evidence="1 4">Belongs to the D-isomer specific 2-hydroxyacid dehydrogenase family.</text>
</comment>
<dbReference type="SUPFAM" id="SSF52283">
    <property type="entry name" value="Formate/glycerate dehydrogenase catalytic domain-like"/>
    <property type="match status" value="1"/>
</dbReference>
<dbReference type="EMBL" id="WMBE01000002">
    <property type="protein sequence ID" value="MDG0867158.1"/>
    <property type="molecule type" value="Genomic_DNA"/>
</dbReference>
<dbReference type="InterPro" id="IPR029753">
    <property type="entry name" value="D-isomer_DH_CS"/>
</dbReference>
<dbReference type="GO" id="GO:0030267">
    <property type="term" value="F:glyoxylate reductase (NADPH) activity"/>
    <property type="evidence" value="ECO:0007669"/>
    <property type="project" value="TreeGrafter"/>
</dbReference>
<dbReference type="InterPro" id="IPR050223">
    <property type="entry name" value="D-isomer_2-hydroxyacid_DH"/>
</dbReference>
<evidence type="ECO:0000256" key="1">
    <source>
        <dbReference type="ARBA" id="ARBA00005854"/>
    </source>
</evidence>
<dbReference type="SUPFAM" id="SSF51735">
    <property type="entry name" value="NAD(P)-binding Rossmann-fold domains"/>
    <property type="match status" value="1"/>
</dbReference>
<keyword evidence="2 4" id="KW-0560">Oxidoreductase</keyword>
<dbReference type="GO" id="GO:0016618">
    <property type="term" value="F:hydroxypyruvate reductase [NAD(P)H] activity"/>
    <property type="evidence" value="ECO:0007669"/>
    <property type="project" value="TreeGrafter"/>
</dbReference>
<feature type="domain" description="D-isomer specific 2-hydroxyacid dehydrogenase catalytic" evidence="5">
    <location>
        <begin position="27"/>
        <end position="318"/>
    </location>
</feature>
<dbReference type="GO" id="GO:0005829">
    <property type="term" value="C:cytosol"/>
    <property type="evidence" value="ECO:0007669"/>
    <property type="project" value="TreeGrafter"/>
</dbReference>
<dbReference type="Gene3D" id="3.40.50.720">
    <property type="entry name" value="NAD(P)-binding Rossmann-like Domain"/>
    <property type="match status" value="2"/>
</dbReference>
<gene>
    <name evidence="7" type="ORF">GKO46_08750</name>
    <name evidence="8" type="ORF">GKO48_02755</name>
</gene>
<feature type="domain" description="D-isomer specific 2-hydroxyacid dehydrogenase NAD-binding" evidence="6">
    <location>
        <begin position="111"/>
        <end position="291"/>
    </location>
</feature>
<evidence type="ECO:0000259" key="5">
    <source>
        <dbReference type="Pfam" id="PF00389"/>
    </source>
</evidence>
<keyword evidence="9" id="KW-1185">Reference proteome</keyword>
<dbReference type="Proteomes" id="UP001321249">
    <property type="component" value="Unassembled WGS sequence"/>
</dbReference>
<reference evidence="9 10" key="1">
    <citation type="submission" date="2019-11" db="EMBL/GenBank/DDBJ databases">
        <authorList>
            <person name="Cho J.-C."/>
        </authorList>
    </citation>
    <scope>NUCLEOTIDE SEQUENCE [LARGE SCALE GENOMIC DNA]</scope>
    <source>
        <strain evidence="8 9">JH1073</strain>
        <strain evidence="7 10">JH702</strain>
    </source>
</reference>
<sequence length="325" mass="35066">MAEFKTIFLHQEPWEAERFSAGVGSAMEVVSLPQTSDLLVDGVGHPETVMVVGGRGVTSVEAADLFPRLQLIQTLSAGTDTVPKVEMSERGVRVANNQGGNAVAVAEVTVALIVSTYRRLMVQWNDLNNRGVYGEGFSTDWGRFHELTGKRVGIVGLGQIGSRVAKRLAGWECEIVYADVQQYSAEYEAAAGAKRVDLDELIETSDVISLHVPLDRSTEKILSDREFGRMKSGAIVVNACRGPVVDEAALIRALDDGQIAGAGLDVTEIEPIEMTNALLNRDNVVLLPHRAGLSVEAREKSVDNAIANAKRLMAGEEFEGIILPV</sequence>
<evidence type="ECO:0008006" key="11">
    <source>
        <dbReference type="Google" id="ProtNLM"/>
    </source>
</evidence>
<evidence type="ECO:0000313" key="8">
    <source>
        <dbReference type="EMBL" id="WFG38569.1"/>
    </source>
</evidence>
<evidence type="ECO:0000313" key="9">
    <source>
        <dbReference type="Proteomes" id="UP001219901"/>
    </source>
</evidence>
<dbReference type="FunFam" id="3.40.50.720:FF:000203">
    <property type="entry name" value="D-3-phosphoglycerate dehydrogenase (SerA)"/>
    <property type="match status" value="1"/>
</dbReference>
<dbReference type="GO" id="GO:0051287">
    <property type="term" value="F:NAD binding"/>
    <property type="evidence" value="ECO:0007669"/>
    <property type="project" value="InterPro"/>
</dbReference>
<evidence type="ECO:0000256" key="3">
    <source>
        <dbReference type="ARBA" id="ARBA00023027"/>
    </source>
</evidence>
<dbReference type="InterPro" id="IPR006140">
    <property type="entry name" value="D-isomer_DH_NAD-bd"/>
</dbReference>
<dbReference type="EMBL" id="CP046147">
    <property type="protein sequence ID" value="WFG38569.1"/>
    <property type="molecule type" value="Genomic_DNA"/>
</dbReference>
<evidence type="ECO:0000256" key="2">
    <source>
        <dbReference type="ARBA" id="ARBA00023002"/>
    </source>
</evidence>
<reference evidence="9" key="3">
    <citation type="submission" date="2023-06" db="EMBL/GenBank/DDBJ databases">
        <title>Pangenomics reveal diversification of enzyme families and niche specialization in globally abundant SAR202 bacteria.</title>
        <authorList>
            <person name="Saw J.H.W."/>
        </authorList>
    </citation>
    <scope>NUCLEOTIDE SEQUENCE [LARGE SCALE GENOMIC DNA]</scope>
    <source>
        <strain evidence="9">JH1073</strain>
    </source>
</reference>
<dbReference type="PROSITE" id="PS00671">
    <property type="entry name" value="D_2_HYDROXYACID_DH_3"/>
    <property type="match status" value="1"/>
</dbReference>
<reference evidence="8" key="2">
    <citation type="journal article" date="2023" name="Nat. Commun.">
        <title>Cultivation of marine bacteria of the SAR202 clade.</title>
        <authorList>
            <person name="Lim Y."/>
            <person name="Seo J.H."/>
            <person name="Giovannoni S.J."/>
            <person name="Kang I."/>
            <person name="Cho J.C."/>
        </authorList>
    </citation>
    <scope>NUCLEOTIDE SEQUENCE</scope>
    <source>
        <strain evidence="8">JH1073</strain>
    </source>
</reference>
<evidence type="ECO:0000259" key="6">
    <source>
        <dbReference type="Pfam" id="PF02826"/>
    </source>
</evidence>
<proteinExistence type="inferred from homology"/>
<dbReference type="Pfam" id="PF00389">
    <property type="entry name" value="2-Hacid_dh"/>
    <property type="match status" value="1"/>
</dbReference>
<dbReference type="PANTHER" id="PTHR10996">
    <property type="entry name" value="2-HYDROXYACID DEHYDROGENASE-RELATED"/>
    <property type="match status" value="1"/>
</dbReference>
<dbReference type="PANTHER" id="PTHR10996:SF178">
    <property type="entry name" value="2-HYDROXYACID DEHYDROGENASE YGL185C-RELATED"/>
    <property type="match status" value="1"/>
</dbReference>
<name>A0AAJ6CTW6_9CHLR</name>
<protein>
    <recommendedName>
        <fullName evidence="11">Lactate dehydrogenase</fullName>
    </recommendedName>
</protein>